<feature type="compositionally biased region" description="Basic and acidic residues" evidence="1">
    <location>
        <begin position="43"/>
        <end position="55"/>
    </location>
</feature>
<dbReference type="AlphaFoldDB" id="A0A7K0CDW6"/>
<organism evidence="2 3">
    <name type="scientific">Streptomyces smaragdinus</name>
    <dbReference type="NCBI Taxonomy" id="2585196"/>
    <lineage>
        <taxon>Bacteria</taxon>
        <taxon>Bacillati</taxon>
        <taxon>Actinomycetota</taxon>
        <taxon>Actinomycetes</taxon>
        <taxon>Kitasatosporales</taxon>
        <taxon>Streptomycetaceae</taxon>
        <taxon>Streptomyces</taxon>
    </lineage>
</organism>
<evidence type="ECO:0000256" key="1">
    <source>
        <dbReference type="SAM" id="MobiDB-lite"/>
    </source>
</evidence>
<gene>
    <name evidence="2" type="ORF">SRB5_17880</name>
</gene>
<protein>
    <submittedName>
        <fullName evidence="2">Uncharacterized protein</fullName>
    </submittedName>
</protein>
<proteinExistence type="predicted"/>
<feature type="region of interest" description="Disordered" evidence="1">
    <location>
        <begin position="36"/>
        <end position="55"/>
    </location>
</feature>
<accession>A0A7K0CDW6</accession>
<evidence type="ECO:0000313" key="3">
    <source>
        <dbReference type="Proteomes" id="UP000466345"/>
    </source>
</evidence>
<dbReference type="Proteomes" id="UP000466345">
    <property type="component" value="Unassembled WGS sequence"/>
</dbReference>
<name>A0A7K0CDW6_9ACTN</name>
<comment type="caution">
    <text evidence="2">The sequence shown here is derived from an EMBL/GenBank/DDBJ whole genome shotgun (WGS) entry which is preliminary data.</text>
</comment>
<sequence>MPQVRRFLTRWLLKPAWRSLVAYGNLWVVPQTLQAQAPPPGGVREHPEVRERVHT</sequence>
<evidence type="ECO:0000313" key="2">
    <source>
        <dbReference type="EMBL" id="MQY11669.1"/>
    </source>
</evidence>
<keyword evidence="3" id="KW-1185">Reference proteome</keyword>
<reference evidence="2 3" key="1">
    <citation type="submission" date="2019-10" db="EMBL/GenBank/DDBJ databases">
        <title>Streptomyces smaragdinus sp. nov. and Streptomyces fabii sp. nov., isolated from the gut of fungus growing-termite Macrotermes natalensis.</title>
        <authorList>
            <person name="Schwitalla J."/>
            <person name="Benndorf R."/>
            <person name="Martin K."/>
            <person name="De Beer W."/>
            <person name="Kaster A.-K."/>
            <person name="Vollmers J."/>
            <person name="Poulsen M."/>
            <person name="Beemelmanns C."/>
        </authorList>
    </citation>
    <scope>NUCLEOTIDE SEQUENCE [LARGE SCALE GENOMIC DNA]</scope>
    <source>
        <strain evidence="2 3">RB5</strain>
    </source>
</reference>
<dbReference type="RefSeq" id="WP_153450965.1">
    <property type="nucleotide sequence ID" value="NZ_WEGJ01000004.1"/>
</dbReference>
<dbReference type="EMBL" id="WEGJ01000004">
    <property type="protein sequence ID" value="MQY11669.1"/>
    <property type="molecule type" value="Genomic_DNA"/>
</dbReference>